<dbReference type="InterPro" id="IPR036388">
    <property type="entry name" value="WH-like_DNA-bd_sf"/>
</dbReference>
<dbReference type="SUPFAM" id="SSF46894">
    <property type="entry name" value="C-terminal effector domain of the bipartite response regulators"/>
    <property type="match status" value="1"/>
</dbReference>
<dbReference type="GO" id="GO:0006355">
    <property type="term" value="P:regulation of DNA-templated transcription"/>
    <property type="evidence" value="ECO:0007669"/>
    <property type="project" value="InterPro"/>
</dbReference>
<dbReference type="OrthoDB" id="3518313at2"/>
<evidence type="ECO:0000256" key="3">
    <source>
        <dbReference type="ARBA" id="ARBA00023163"/>
    </source>
</evidence>
<comment type="caution">
    <text evidence="5">The sequence shown here is derived from an EMBL/GenBank/DDBJ whole genome shotgun (WGS) entry which is preliminary data.</text>
</comment>
<dbReference type="AlphaFoldDB" id="A0A4Q4ZDG0"/>
<dbReference type="GO" id="GO:0003677">
    <property type="term" value="F:DNA binding"/>
    <property type="evidence" value="ECO:0007669"/>
    <property type="project" value="UniProtKB-KW"/>
</dbReference>
<feature type="domain" description="HTH luxR-type" evidence="4">
    <location>
        <begin position="125"/>
        <end position="190"/>
    </location>
</feature>
<dbReference type="CDD" id="cd06170">
    <property type="entry name" value="LuxR_C_like"/>
    <property type="match status" value="1"/>
</dbReference>
<evidence type="ECO:0000256" key="2">
    <source>
        <dbReference type="ARBA" id="ARBA00023125"/>
    </source>
</evidence>
<dbReference type="Gene3D" id="1.10.10.10">
    <property type="entry name" value="Winged helix-like DNA-binding domain superfamily/Winged helix DNA-binding domain"/>
    <property type="match status" value="1"/>
</dbReference>
<keyword evidence="3" id="KW-0804">Transcription</keyword>
<evidence type="ECO:0000259" key="4">
    <source>
        <dbReference type="PROSITE" id="PS50043"/>
    </source>
</evidence>
<gene>
    <name evidence="5" type="ORF">EKO23_13010</name>
</gene>
<dbReference type="Pfam" id="PF00196">
    <property type="entry name" value="GerE"/>
    <property type="match status" value="1"/>
</dbReference>
<keyword evidence="6" id="KW-1185">Reference proteome</keyword>
<dbReference type="PANTHER" id="PTHR44688">
    <property type="entry name" value="DNA-BINDING TRANSCRIPTIONAL ACTIVATOR DEVR_DOSR"/>
    <property type="match status" value="1"/>
</dbReference>
<protein>
    <submittedName>
        <fullName evidence="5">LuxR family transcriptional regulator</fullName>
    </submittedName>
</protein>
<sequence>MPDVLLSDTDQAALRALVAAEPVPGTPLPASSMLDQLARLIPCDAIGMVVRDASGSVVDTVVSPRGYDDRTAPQPDALCLVFRTGPGREVQLWLDRRSGRFCPRDAAMLRILAPALERLLRDRPDPRLPDCLTLQERRVLDLVAAGWSNPEIAERMCVATSTVRKHLEHAYRKLGVGNRHAAIALMHAAVAHPPKDSPVR</sequence>
<reference evidence="5 6" key="1">
    <citation type="submission" date="2019-01" db="EMBL/GenBank/DDBJ databases">
        <title>Nocardioides guangzhouensis sp. nov., an actinobacterium isolated from soil.</title>
        <authorList>
            <person name="Fu Y."/>
            <person name="Cai Y."/>
            <person name="Lin Z."/>
            <person name="Chen P."/>
        </authorList>
    </citation>
    <scope>NUCLEOTIDE SEQUENCE [LARGE SCALE GENOMIC DNA]</scope>
    <source>
        <strain evidence="5 6">130</strain>
    </source>
</reference>
<evidence type="ECO:0000313" key="5">
    <source>
        <dbReference type="EMBL" id="RYP85391.1"/>
    </source>
</evidence>
<accession>A0A4Q4ZDG0</accession>
<organism evidence="5 6">
    <name type="scientific">Nocardioides guangzhouensis</name>
    <dbReference type="NCBI Taxonomy" id="2497878"/>
    <lineage>
        <taxon>Bacteria</taxon>
        <taxon>Bacillati</taxon>
        <taxon>Actinomycetota</taxon>
        <taxon>Actinomycetes</taxon>
        <taxon>Propionibacteriales</taxon>
        <taxon>Nocardioidaceae</taxon>
        <taxon>Nocardioides</taxon>
    </lineage>
</organism>
<dbReference type="PROSITE" id="PS00622">
    <property type="entry name" value="HTH_LUXR_1"/>
    <property type="match status" value="1"/>
</dbReference>
<dbReference type="SMART" id="SM00421">
    <property type="entry name" value="HTH_LUXR"/>
    <property type="match status" value="1"/>
</dbReference>
<evidence type="ECO:0000313" key="6">
    <source>
        <dbReference type="Proteomes" id="UP000295198"/>
    </source>
</evidence>
<keyword evidence="1" id="KW-0805">Transcription regulation</keyword>
<dbReference type="EMBL" id="SDKM01000017">
    <property type="protein sequence ID" value="RYP85391.1"/>
    <property type="molecule type" value="Genomic_DNA"/>
</dbReference>
<proteinExistence type="predicted"/>
<keyword evidence="2" id="KW-0238">DNA-binding</keyword>
<dbReference type="PRINTS" id="PR00038">
    <property type="entry name" value="HTHLUXR"/>
</dbReference>
<dbReference type="PROSITE" id="PS50043">
    <property type="entry name" value="HTH_LUXR_2"/>
    <property type="match status" value="1"/>
</dbReference>
<dbReference type="Proteomes" id="UP000295198">
    <property type="component" value="Unassembled WGS sequence"/>
</dbReference>
<evidence type="ECO:0000256" key="1">
    <source>
        <dbReference type="ARBA" id="ARBA00023015"/>
    </source>
</evidence>
<dbReference type="InterPro" id="IPR000792">
    <property type="entry name" value="Tscrpt_reg_LuxR_C"/>
</dbReference>
<name>A0A4Q4ZDG0_9ACTN</name>
<dbReference type="RefSeq" id="WP_134717932.1">
    <property type="nucleotide sequence ID" value="NZ_SDKM01000017.1"/>
</dbReference>
<dbReference type="InterPro" id="IPR016032">
    <property type="entry name" value="Sig_transdc_resp-reg_C-effctor"/>
</dbReference>
<dbReference type="PANTHER" id="PTHR44688:SF16">
    <property type="entry name" value="DNA-BINDING TRANSCRIPTIONAL ACTIVATOR DEVR_DOSR"/>
    <property type="match status" value="1"/>
</dbReference>